<evidence type="ECO:0000256" key="1">
    <source>
        <dbReference type="ARBA" id="ARBA00004141"/>
    </source>
</evidence>
<sequence length="156" mass="17071">MVTVTVPDGFQYVGAALVTTVWLLFYQVRKVGKFRRTSGVKYPQLYAEKAEVAASTEALKFNCAQRAHQGTLEFLPIIYPTALIAGLKFPHLAAASVAMWTIGRASFTRGYTTGDPDKRVTTLYKLSYIGLFGLLFTSTYVAGEWVVAGICSASKL</sequence>
<gene>
    <name evidence="6" type="ORF">M378DRAFT_155326</name>
</gene>
<name>A0A0C2XQ14_AMAMK</name>
<dbReference type="PANTHER" id="PTHR10250:SF26">
    <property type="entry name" value="GLUTATHIONE S-TRANSFERASE 3, MITOCHONDRIAL"/>
    <property type="match status" value="1"/>
</dbReference>
<dbReference type="InterPro" id="IPR050997">
    <property type="entry name" value="MAPEG"/>
</dbReference>
<dbReference type="PANTHER" id="PTHR10250">
    <property type="entry name" value="MICROSOMAL GLUTATHIONE S-TRANSFERASE"/>
    <property type="match status" value="1"/>
</dbReference>
<keyword evidence="3 5" id="KW-1133">Transmembrane helix</keyword>
<dbReference type="EMBL" id="KN818222">
    <property type="protein sequence ID" value="KIL71726.1"/>
    <property type="molecule type" value="Genomic_DNA"/>
</dbReference>
<dbReference type="OrthoDB" id="410651at2759"/>
<dbReference type="SUPFAM" id="SSF161084">
    <property type="entry name" value="MAPEG domain-like"/>
    <property type="match status" value="1"/>
</dbReference>
<dbReference type="GO" id="GO:0016020">
    <property type="term" value="C:membrane"/>
    <property type="evidence" value="ECO:0007669"/>
    <property type="project" value="UniProtKB-SubCell"/>
</dbReference>
<feature type="transmembrane region" description="Helical" evidence="5">
    <location>
        <begin position="12"/>
        <end position="28"/>
    </location>
</feature>
<dbReference type="InterPro" id="IPR001129">
    <property type="entry name" value="Membr-assoc_MAPEG"/>
</dbReference>
<dbReference type="InterPro" id="IPR023352">
    <property type="entry name" value="MAPEG-like_dom_sf"/>
</dbReference>
<feature type="transmembrane region" description="Helical" evidence="5">
    <location>
        <begin position="128"/>
        <end position="150"/>
    </location>
</feature>
<evidence type="ECO:0000256" key="4">
    <source>
        <dbReference type="ARBA" id="ARBA00023136"/>
    </source>
</evidence>
<comment type="subcellular location">
    <subcellularLocation>
        <location evidence="1">Membrane</location>
        <topology evidence="1">Multi-pass membrane protein</topology>
    </subcellularLocation>
</comment>
<dbReference type="GO" id="GO:0005783">
    <property type="term" value="C:endoplasmic reticulum"/>
    <property type="evidence" value="ECO:0007669"/>
    <property type="project" value="TreeGrafter"/>
</dbReference>
<keyword evidence="7" id="KW-1185">Reference proteome</keyword>
<organism evidence="6 7">
    <name type="scientific">Amanita muscaria (strain Koide BX008)</name>
    <dbReference type="NCBI Taxonomy" id="946122"/>
    <lineage>
        <taxon>Eukaryota</taxon>
        <taxon>Fungi</taxon>
        <taxon>Dikarya</taxon>
        <taxon>Basidiomycota</taxon>
        <taxon>Agaricomycotina</taxon>
        <taxon>Agaricomycetes</taxon>
        <taxon>Agaricomycetidae</taxon>
        <taxon>Agaricales</taxon>
        <taxon>Pluteineae</taxon>
        <taxon>Amanitaceae</taxon>
        <taxon>Amanita</taxon>
    </lineage>
</organism>
<dbReference type="STRING" id="946122.A0A0C2XQ14"/>
<keyword evidence="4 5" id="KW-0472">Membrane</keyword>
<keyword evidence="2 5" id="KW-0812">Transmembrane</keyword>
<dbReference type="Gene3D" id="1.20.120.550">
    <property type="entry name" value="Membrane associated eicosanoid/glutathione metabolism-like domain"/>
    <property type="match status" value="1"/>
</dbReference>
<evidence type="ECO:0008006" key="8">
    <source>
        <dbReference type="Google" id="ProtNLM"/>
    </source>
</evidence>
<dbReference type="Proteomes" id="UP000054549">
    <property type="component" value="Unassembled WGS sequence"/>
</dbReference>
<reference evidence="6 7" key="1">
    <citation type="submission" date="2014-04" db="EMBL/GenBank/DDBJ databases">
        <title>Evolutionary Origins and Diversification of the Mycorrhizal Mutualists.</title>
        <authorList>
            <consortium name="DOE Joint Genome Institute"/>
            <consortium name="Mycorrhizal Genomics Consortium"/>
            <person name="Kohler A."/>
            <person name="Kuo A."/>
            <person name="Nagy L.G."/>
            <person name="Floudas D."/>
            <person name="Copeland A."/>
            <person name="Barry K.W."/>
            <person name="Cichocki N."/>
            <person name="Veneault-Fourrey C."/>
            <person name="LaButti K."/>
            <person name="Lindquist E.A."/>
            <person name="Lipzen A."/>
            <person name="Lundell T."/>
            <person name="Morin E."/>
            <person name="Murat C."/>
            <person name="Riley R."/>
            <person name="Ohm R."/>
            <person name="Sun H."/>
            <person name="Tunlid A."/>
            <person name="Henrissat B."/>
            <person name="Grigoriev I.V."/>
            <person name="Hibbett D.S."/>
            <person name="Martin F."/>
        </authorList>
    </citation>
    <scope>NUCLEOTIDE SEQUENCE [LARGE SCALE GENOMIC DNA]</scope>
    <source>
        <strain evidence="6 7">Koide BX008</strain>
    </source>
</reference>
<dbReference type="AlphaFoldDB" id="A0A0C2XQ14"/>
<protein>
    <recommendedName>
        <fullName evidence="8">Microsomal glutathione S-transferase 3</fullName>
    </recommendedName>
</protein>
<dbReference type="GO" id="GO:0004364">
    <property type="term" value="F:glutathione transferase activity"/>
    <property type="evidence" value="ECO:0007669"/>
    <property type="project" value="TreeGrafter"/>
</dbReference>
<evidence type="ECO:0000256" key="3">
    <source>
        <dbReference type="ARBA" id="ARBA00022989"/>
    </source>
</evidence>
<accession>A0A0C2XQ14</accession>
<evidence type="ECO:0000256" key="2">
    <source>
        <dbReference type="ARBA" id="ARBA00022692"/>
    </source>
</evidence>
<dbReference type="InParanoid" id="A0A0C2XQ14"/>
<dbReference type="GO" id="GO:0005635">
    <property type="term" value="C:nuclear envelope"/>
    <property type="evidence" value="ECO:0007669"/>
    <property type="project" value="TreeGrafter"/>
</dbReference>
<evidence type="ECO:0000313" key="6">
    <source>
        <dbReference type="EMBL" id="KIL71726.1"/>
    </source>
</evidence>
<dbReference type="HOGENOM" id="CLU_110291_1_2_1"/>
<evidence type="ECO:0000256" key="5">
    <source>
        <dbReference type="SAM" id="Phobius"/>
    </source>
</evidence>
<evidence type="ECO:0000313" key="7">
    <source>
        <dbReference type="Proteomes" id="UP000054549"/>
    </source>
</evidence>
<dbReference type="GO" id="GO:0004602">
    <property type="term" value="F:glutathione peroxidase activity"/>
    <property type="evidence" value="ECO:0007669"/>
    <property type="project" value="TreeGrafter"/>
</dbReference>
<dbReference type="Pfam" id="PF01124">
    <property type="entry name" value="MAPEG"/>
    <property type="match status" value="1"/>
</dbReference>
<proteinExistence type="predicted"/>